<reference evidence="3 4" key="1">
    <citation type="submission" date="2014-02" db="EMBL/GenBank/DDBJ databases">
        <title>Single nucleus genome sequencing reveals high similarity among nuclei of an endomycorrhizal fungus.</title>
        <authorList>
            <person name="Lin K."/>
            <person name="Geurts R."/>
            <person name="Zhang Z."/>
            <person name="Limpens E."/>
            <person name="Saunders D.G."/>
            <person name="Mu D."/>
            <person name="Pang E."/>
            <person name="Cao H."/>
            <person name="Cha H."/>
            <person name="Lin T."/>
            <person name="Zhou Q."/>
            <person name="Shang Y."/>
            <person name="Li Y."/>
            <person name="Ivanov S."/>
            <person name="Sharma T."/>
            <person name="Velzen R.V."/>
            <person name="Ruijter N.D."/>
            <person name="Aanen D.K."/>
            <person name="Win J."/>
            <person name="Kamoun S."/>
            <person name="Bisseling T."/>
            <person name="Huang S."/>
        </authorList>
    </citation>
    <scope>NUCLEOTIDE SEQUENCE [LARGE SCALE GENOMIC DNA]</scope>
    <source>
        <strain evidence="4">DAOM197198w</strain>
    </source>
</reference>
<name>A0A015ILH1_RHIIW</name>
<comment type="caution">
    <text evidence="3">The sequence shown here is derived from an EMBL/GenBank/DDBJ whole genome shotgun (WGS) entry which is preliminary data.</text>
</comment>
<feature type="region of interest" description="Disordered" evidence="2">
    <location>
        <begin position="46"/>
        <end position="133"/>
    </location>
</feature>
<protein>
    <submittedName>
        <fullName evidence="3">Uncharacterized protein</fullName>
    </submittedName>
</protein>
<organism evidence="3 4">
    <name type="scientific">Rhizophagus irregularis (strain DAOM 197198w)</name>
    <name type="common">Glomus intraradices</name>
    <dbReference type="NCBI Taxonomy" id="1432141"/>
    <lineage>
        <taxon>Eukaryota</taxon>
        <taxon>Fungi</taxon>
        <taxon>Fungi incertae sedis</taxon>
        <taxon>Mucoromycota</taxon>
        <taxon>Glomeromycotina</taxon>
        <taxon>Glomeromycetes</taxon>
        <taxon>Glomerales</taxon>
        <taxon>Glomeraceae</taxon>
        <taxon>Rhizophagus</taxon>
    </lineage>
</organism>
<evidence type="ECO:0000256" key="2">
    <source>
        <dbReference type="SAM" id="MobiDB-lite"/>
    </source>
</evidence>
<feature type="compositionally biased region" description="Basic residues" evidence="2">
    <location>
        <begin position="65"/>
        <end position="79"/>
    </location>
</feature>
<evidence type="ECO:0000256" key="1">
    <source>
        <dbReference type="SAM" id="Coils"/>
    </source>
</evidence>
<dbReference type="AlphaFoldDB" id="A0A015ILH1"/>
<dbReference type="Proteomes" id="UP000022910">
    <property type="component" value="Unassembled WGS sequence"/>
</dbReference>
<feature type="coiled-coil region" evidence="1">
    <location>
        <begin position="159"/>
        <end position="186"/>
    </location>
</feature>
<keyword evidence="1" id="KW-0175">Coiled coil</keyword>
<feature type="compositionally biased region" description="Low complexity" evidence="2">
    <location>
        <begin position="9"/>
        <end position="30"/>
    </location>
</feature>
<dbReference type="EMBL" id="JEMT01028355">
    <property type="protein sequence ID" value="EXX55010.1"/>
    <property type="molecule type" value="Genomic_DNA"/>
</dbReference>
<sequence length="254" mass="28363">MSDQMNQESIQQSFPSISIPGSINNNGKEENITSSINSLLNNNHESIPLTATNNPSIGDETTPVTKKRSRRTGRPIRNKIVKESSNKNEPYTIPYSTRSQTQQLRQQASTVTETSSSSTIVSINETEESTNDINMVNSQVPTTERKKHCSKCKESANIAKIINSKMDRIEELVRNLKKVTDEISQNSHPSSLATRNKTFNSLDFSRMTISDLQNLVMVVTNTIMTTASTESSNLNIIKSEFDEGSQFLKLETQQ</sequence>
<evidence type="ECO:0000313" key="4">
    <source>
        <dbReference type="Proteomes" id="UP000022910"/>
    </source>
</evidence>
<keyword evidence="4" id="KW-1185">Reference proteome</keyword>
<dbReference type="HOGENOM" id="CLU_1094767_0_0_1"/>
<accession>A0A015ILH1</accession>
<proteinExistence type="predicted"/>
<gene>
    <name evidence="3" type="ORF">RirG_229260</name>
</gene>
<evidence type="ECO:0000313" key="3">
    <source>
        <dbReference type="EMBL" id="EXX55010.1"/>
    </source>
</evidence>
<dbReference type="OrthoDB" id="2412221at2759"/>
<feature type="region of interest" description="Disordered" evidence="2">
    <location>
        <begin position="1"/>
        <end position="30"/>
    </location>
</feature>
<feature type="compositionally biased region" description="Low complexity" evidence="2">
    <location>
        <begin position="96"/>
        <end position="124"/>
    </location>
</feature>